<organism evidence="9 10">
    <name type="scientific">[Candida] subhashii</name>
    <dbReference type="NCBI Taxonomy" id="561895"/>
    <lineage>
        <taxon>Eukaryota</taxon>
        <taxon>Fungi</taxon>
        <taxon>Dikarya</taxon>
        <taxon>Ascomycota</taxon>
        <taxon>Saccharomycotina</taxon>
        <taxon>Pichiomycetes</taxon>
        <taxon>Debaryomycetaceae</taxon>
        <taxon>Spathaspora</taxon>
    </lineage>
</organism>
<evidence type="ECO:0000256" key="6">
    <source>
        <dbReference type="PROSITE-ProRule" id="PRU00205"/>
    </source>
</evidence>
<keyword evidence="5 6" id="KW-0472">Membrane</keyword>
<evidence type="ECO:0000313" key="10">
    <source>
        <dbReference type="Proteomes" id="UP000694255"/>
    </source>
</evidence>
<dbReference type="PANTHER" id="PTHR12560">
    <property type="entry name" value="LONGEVITY ASSURANCE FACTOR 1 LAG1"/>
    <property type="match status" value="1"/>
</dbReference>
<feature type="transmembrane region" description="Helical" evidence="7">
    <location>
        <begin position="38"/>
        <end position="57"/>
    </location>
</feature>
<evidence type="ECO:0000256" key="7">
    <source>
        <dbReference type="SAM" id="Phobius"/>
    </source>
</evidence>
<reference evidence="9 10" key="1">
    <citation type="journal article" date="2021" name="DNA Res.">
        <title>Genome analysis of Candida subhashii reveals its hybrid nature and dual mitochondrial genome conformations.</title>
        <authorList>
            <person name="Mixao V."/>
            <person name="Hegedusova E."/>
            <person name="Saus E."/>
            <person name="Pryszcz L.P."/>
            <person name="Cillingova A."/>
            <person name="Nosek J."/>
            <person name="Gabaldon T."/>
        </authorList>
    </citation>
    <scope>NUCLEOTIDE SEQUENCE [LARGE SCALE GENOMIC DNA]</scope>
    <source>
        <strain evidence="9 10">CBS 10753</strain>
    </source>
</reference>
<comment type="subcellular location">
    <subcellularLocation>
        <location evidence="1">Membrane</location>
        <topology evidence="1">Multi-pass membrane protein</topology>
    </subcellularLocation>
</comment>
<dbReference type="Pfam" id="PF03798">
    <property type="entry name" value="TRAM_LAG1_CLN8"/>
    <property type="match status" value="1"/>
</dbReference>
<proteinExistence type="inferred from homology"/>
<feature type="domain" description="TLC" evidence="8">
    <location>
        <begin position="124"/>
        <end position="338"/>
    </location>
</feature>
<feature type="transmembrane region" description="Helical" evidence="7">
    <location>
        <begin position="133"/>
        <end position="152"/>
    </location>
</feature>
<dbReference type="RefSeq" id="XP_049264944.1">
    <property type="nucleotide sequence ID" value="XM_049405415.1"/>
</dbReference>
<feature type="transmembrane region" description="Helical" evidence="7">
    <location>
        <begin position="307"/>
        <end position="330"/>
    </location>
</feature>
<keyword evidence="10" id="KW-1185">Reference proteome</keyword>
<dbReference type="AlphaFoldDB" id="A0A8J5URK2"/>
<evidence type="ECO:0000256" key="5">
    <source>
        <dbReference type="ARBA" id="ARBA00023136"/>
    </source>
</evidence>
<keyword evidence="3 6" id="KW-0812">Transmembrane</keyword>
<evidence type="ECO:0000256" key="1">
    <source>
        <dbReference type="ARBA" id="ARBA00004141"/>
    </source>
</evidence>
<evidence type="ECO:0000256" key="2">
    <source>
        <dbReference type="ARBA" id="ARBA00009808"/>
    </source>
</evidence>
<sequence length="422" mass="49640">MTSKTAKDNKRLEEMADREYQLSYLAAVERNQIPLSRALLIILYGFHLIKLPIIQQYTTKFLFLQNQVGFNANNKPVYDIHMDDLYYVINWVIMITFLRSFLMKWCFGPFASKFCHIHSRKAKVRFAEQSWSAVYYSFSFIYGVYLFLRSPYYNNLDHVYLGWPDHPMEAAFKRYYLISTAFWFQQIFVLNVEQHRKDHYQMFSHHIITCLLIVGSYYYYFYRIGHLILMIMDSVDIFLAVAKMLKYARYTRACDAMFILFLISWTVLRHGVYNYVFYHSFTKAMILSGPGECAVGAVQKRCWTPGVYYTFFSLLGGLQVITLIWMYYIVKVAYKVVTGSGAEDVRSDDEDTDVEITETKSKNYKQREDYIQDLAVDTEDLESDESVDSVIEVNSKSMERDIYSSASDVTLGDDKDLNQRNI</sequence>
<dbReference type="GO" id="GO:0050291">
    <property type="term" value="F:sphingosine N-acyltransferase activity"/>
    <property type="evidence" value="ECO:0007669"/>
    <property type="project" value="InterPro"/>
</dbReference>
<dbReference type="GeneID" id="73468538"/>
<evidence type="ECO:0000313" key="9">
    <source>
        <dbReference type="EMBL" id="KAG7664712.1"/>
    </source>
</evidence>
<dbReference type="Proteomes" id="UP000694255">
    <property type="component" value="Unassembled WGS sequence"/>
</dbReference>
<gene>
    <name evidence="9" type="ORF">J8A68_001737</name>
</gene>
<comment type="similarity">
    <text evidence="2">Belongs to the sphingosine N-acyltransferase family.</text>
</comment>
<dbReference type="PROSITE" id="PS50922">
    <property type="entry name" value="TLC"/>
    <property type="match status" value="1"/>
</dbReference>
<dbReference type="SMART" id="SM00724">
    <property type="entry name" value="TLC"/>
    <property type="match status" value="1"/>
</dbReference>
<comment type="caution">
    <text evidence="9">The sequence shown here is derived from an EMBL/GenBank/DDBJ whole genome shotgun (WGS) entry which is preliminary data.</text>
</comment>
<feature type="transmembrane region" description="Helical" evidence="7">
    <location>
        <begin position="202"/>
        <end position="221"/>
    </location>
</feature>
<name>A0A8J5URK2_9ASCO</name>
<dbReference type="GO" id="GO:0046513">
    <property type="term" value="P:ceramide biosynthetic process"/>
    <property type="evidence" value="ECO:0007669"/>
    <property type="project" value="InterPro"/>
</dbReference>
<feature type="transmembrane region" description="Helical" evidence="7">
    <location>
        <begin position="85"/>
        <end position="112"/>
    </location>
</feature>
<dbReference type="EMBL" id="JAGSYN010000066">
    <property type="protein sequence ID" value="KAG7664712.1"/>
    <property type="molecule type" value="Genomic_DNA"/>
</dbReference>
<feature type="transmembrane region" description="Helical" evidence="7">
    <location>
        <begin position="257"/>
        <end position="278"/>
    </location>
</feature>
<keyword evidence="4 7" id="KW-1133">Transmembrane helix</keyword>
<dbReference type="InterPro" id="IPR006634">
    <property type="entry name" value="TLC-dom"/>
</dbReference>
<evidence type="ECO:0000256" key="4">
    <source>
        <dbReference type="ARBA" id="ARBA00022989"/>
    </source>
</evidence>
<evidence type="ECO:0000256" key="3">
    <source>
        <dbReference type="ARBA" id="ARBA00022692"/>
    </source>
</evidence>
<dbReference type="PANTHER" id="PTHR12560:SF0">
    <property type="entry name" value="LD18904P"/>
    <property type="match status" value="1"/>
</dbReference>
<dbReference type="GO" id="GO:0016020">
    <property type="term" value="C:membrane"/>
    <property type="evidence" value="ECO:0007669"/>
    <property type="project" value="UniProtKB-SubCell"/>
</dbReference>
<dbReference type="PIRSF" id="PIRSF005225">
    <property type="entry name" value="LAG1_LAC1"/>
    <property type="match status" value="1"/>
</dbReference>
<evidence type="ECO:0000259" key="8">
    <source>
        <dbReference type="PROSITE" id="PS50922"/>
    </source>
</evidence>
<accession>A0A8J5URK2</accession>
<protein>
    <submittedName>
        <fullName evidence="9">Lag1</fullName>
    </submittedName>
</protein>
<dbReference type="OrthoDB" id="537032at2759"/>
<dbReference type="InterPro" id="IPR016439">
    <property type="entry name" value="Lag1/Lac1-like"/>
</dbReference>